<keyword evidence="6 10" id="KW-0418">Kinase</keyword>
<dbReference type="Proteomes" id="UP001319180">
    <property type="component" value="Unassembled WGS sequence"/>
</dbReference>
<name>A0AAP2D4F2_9BACT</name>
<dbReference type="SUPFAM" id="SSF55874">
    <property type="entry name" value="ATPase domain of HSP90 chaperone/DNA topoisomerase II/histidine kinase"/>
    <property type="match status" value="1"/>
</dbReference>
<dbReference type="SMART" id="SM00388">
    <property type="entry name" value="HisKA"/>
    <property type="match status" value="1"/>
</dbReference>
<gene>
    <name evidence="10" type="ORF">KK078_00265</name>
</gene>
<dbReference type="SUPFAM" id="SSF47384">
    <property type="entry name" value="Homodimeric domain of signal transducing histidine kinase"/>
    <property type="match status" value="1"/>
</dbReference>
<feature type="transmembrane region" description="Helical" evidence="8">
    <location>
        <begin position="134"/>
        <end position="156"/>
    </location>
</feature>
<evidence type="ECO:0000256" key="5">
    <source>
        <dbReference type="ARBA" id="ARBA00022692"/>
    </source>
</evidence>
<dbReference type="PANTHER" id="PTHR45436:SF5">
    <property type="entry name" value="SENSOR HISTIDINE KINASE TRCS"/>
    <property type="match status" value="1"/>
</dbReference>
<dbReference type="GO" id="GO:0005886">
    <property type="term" value="C:plasma membrane"/>
    <property type="evidence" value="ECO:0007669"/>
    <property type="project" value="TreeGrafter"/>
</dbReference>
<keyword evidence="5 8" id="KW-0812">Transmembrane</keyword>
<evidence type="ECO:0000256" key="7">
    <source>
        <dbReference type="ARBA" id="ARBA00022989"/>
    </source>
</evidence>
<dbReference type="GO" id="GO:0000155">
    <property type="term" value="F:phosphorelay sensor kinase activity"/>
    <property type="evidence" value="ECO:0007669"/>
    <property type="project" value="InterPro"/>
</dbReference>
<dbReference type="InterPro" id="IPR050428">
    <property type="entry name" value="TCS_sensor_his_kinase"/>
</dbReference>
<feature type="transmembrane region" description="Helical" evidence="8">
    <location>
        <begin position="12"/>
        <end position="34"/>
    </location>
</feature>
<dbReference type="InterPro" id="IPR036097">
    <property type="entry name" value="HisK_dim/P_sf"/>
</dbReference>
<keyword evidence="11" id="KW-1185">Reference proteome</keyword>
<keyword evidence="7 8" id="KW-1133">Transmembrane helix</keyword>
<keyword evidence="8" id="KW-0472">Membrane</keyword>
<proteinExistence type="predicted"/>
<accession>A0AAP2D4F2</accession>
<evidence type="ECO:0000256" key="3">
    <source>
        <dbReference type="ARBA" id="ARBA00022553"/>
    </source>
</evidence>
<dbReference type="InterPro" id="IPR003661">
    <property type="entry name" value="HisK_dim/P_dom"/>
</dbReference>
<evidence type="ECO:0000259" key="9">
    <source>
        <dbReference type="PROSITE" id="PS50109"/>
    </source>
</evidence>
<sequence>MRLLQVNLRSLLLYSLILLIISIPVSFLSVRAILSEEIDESLSLQADQFTHHIQQFEYLDDLETDLGVIDQLSYNVHIKPGAEGPAAREYSTVSFYDSLEGETRPFRQLHTIITVKGKRYDLKVRTSLVDSQDLALAIGSVQVIVSILLTAGLLLINRRLAKRIWKPFYNTLERLRAFELDKSETIPLVESDIFEFNDLNKALSHLTEKSRMVYLNQKEFIENASHELQTPIAIFQSKLDALMQSPNLTQTEAETLMELEATAQRMSRLNKNLLLLSKIDNEQFLEKEPIELAALVQHQVNIQKPVAALHDIGIRTALEPLPLQANKTLLEVLITNLLNNAIRYSAEKEDIVITIHERTFSVSNKGKLLAIDFEKMKERFRKESTHPNSTGLGLAIVKKICDSCGYKMSYNFSNATHTFSIQF</sequence>
<feature type="domain" description="Histidine kinase" evidence="9">
    <location>
        <begin position="223"/>
        <end position="423"/>
    </location>
</feature>
<dbReference type="EMBL" id="JAHESC010000001">
    <property type="protein sequence ID" value="MBT1684962.1"/>
    <property type="molecule type" value="Genomic_DNA"/>
</dbReference>
<dbReference type="Gene3D" id="1.10.287.130">
    <property type="match status" value="1"/>
</dbReference>
<comment type="caution">
    <text evidence="10">The sequence shown here is derived from an EMBL/GenBank/DDBJ whole genome shotgun (WGS) entry which is preliminary data.</text>
</comment>
<dbReference type="PROSITE" id="PS50109">
    <property type="entry name" value="HIS_KIN"/>
    <property type="match status" value="1"/>
</dbReference>
<dbReference type="SMART" id="SM00387">
    <property type="entry name" value="HATPase_c"/>
    <property type="match status" value="1"/>
</dbReference>
<evidence type="ECO:0000313" key="11">
    <source>
        <dbReference type="Proteomes" id="UP001319180"/>
    </source>
</evidence>
<dbReference type="AlphaFoldDB" id="A0AAP2D4F2"/>
<dbReference type="Pfam" id="PF00512">
    <property type="entry name" value="HisKA"/>
    <property type="match status" value="1"/>
</dbReference>
<dbReference type="RefSeq" id="WP_254088219.1">
    <property type="nucleotide sequence ID" value="NZ_JAHESC010000001.1"/>
</dbReference>
<keyword evidence="3" id="KW-0597">Phosphoprotein</keyword>
<dbReference type="Gene3D" id="3.30.565.10">
    <property type="entry name" value="Histidine kinase-like ATPase, C-terminal domain"/>
    <property type="match status" value="1"/>
</dbReference>
<evidence type="ECO:0000256" key="1">
    <source>
        <dbReference type="ARBA" id="ARBA00000085"/>
    </source>
</evidence>
<protein>
    <recommendedName>
        <fullName evidence="2">histidine kinase</fullName>
        <ecNumber evidence="2">2.7.13.3</ecNumber>
    </recommendedName>
</protein>
<evidence type="ECO:0000256" key="4">
    <source>
        <dbReference type="ARBA" id="ARBA00022679"/>
    </source>
</evidence>
<dbReference type="InterPro" id="IPR005467">
    <property type="entry name" value="His_kinase_dom"/>
</dbReference>
<dbReference type="CDD" id="cd00082">
    <property type="entry name" value="HisKA"/>
    <property type="match status" value="1"/>
</dbReference>
<evidence type="ECO:0000256" key="2">
    <source>
        <dbReference type="ARBA" id="ARBA00012438"/>
    </source>
</evidence>
<keyword evidence="4" id="KW-0808">Transferase</keyword>
<dbReference type="PANTHER" id="PTHR45436">
    <property type="entry name" value="SENSOR HISTIDINE KINASE YKOH"/>
    <property type="match status" value="1"/>
</dbReference>
<dbReference type="EC" id="2.7.13.3" evidence="2"/>
<dbReference type="Pfam" id="PF02518">
    <property type="entry name" value="HATPase_c"/>
    <property type="match status" value="1"/>
</dbReference>
<dbReference type="InterPro" id="IPR036890">
    <property type="entry name" value="HATPase_C_sf"/>
</dbReference>
<reference evidence="10 11" key="1">
    <citation type="submission" date="2021-05" db="EMBL/GenBank/DDBJ databases">
        <title>A Polyphasic approach of four new species of the genus Ohtaekwangia: Ohtaekwangia histidinii sp. nov., Ohtaekwangia cretensis sp. nov., Ohtaekwangia indiensis sp. nov., Ohtaekwangia reichenbachii sp. nov. from diverse environment.</title>
        <authorList>
            <person name="Octaviana S."/>
        </authorList>
    </citation>
    <scope>NUCLEOTIDE SEQUENCE [LARGE SCALE GENOMIC DNA]</scope>
    <source>
        <strain evidence="10 11">PWU37</strain>
    </source>
</reference>
<dbReference type="InterPro" id="IPR003594">
    <property type="entry name" value="HATPase_dom"/>
</dbReference>
<evidence type="ECO:0000256" key="8">
    <source>
        <dbReference type="SAM" id="Phobius"/>
    </source>
</evidence>
<evidence type="ECO:0000313" key="10">
    <source>
        <dbReference type="EMBL" id="MBT1684962.1"/>
    </source>
</evidence>
<organism evidence="10 11">
    <name type="scientific">Dawidia soli</name>
    <dbReference type="NCBI Taxonomy" id="2782352"/>
    <lineage>
        <taxon>Bacteria</taxon>
        <taxon>Pseudomonadati</taxon>
        <taxon>Bacteroidota</taxon>
        <taxon>Cytophagia</taxon>
        <taxon>Cytophagales</taxon>
        <taxon>Chryseotaleaceae</taxon>
        <taxon>Dawidia</taxon>
    </lineage>
</organism>
<comment type="catalytic activity">
    <reaction evidence="1">
        <text>ATP + protein L-histidine = ADP + protein N-phospho-L-histidine.</text>
        <dbReference type="EC" id="2.7.13.3"/>
    </reaction>
</comment>
<evidence type="ECO:0000256" key="6">
    <source>
        <dbReference type="ARBA" id="ARBA00022777"/>
    </source>
</evidence>